<dbReference type="AlphaFoldDB" id="K9GN03"/>
<dbReference type="GO" id="GO:0030247">
    <property type="term" value="F:polysaccharide binding"/>
    <property type="evidence" value="ECO:0007669"/>
    <property type="project" value="UniProtKB-UniRule"/>
</dbReference>
<dbReference type="eggNOG" id="COG2931">
    <property type="taxonomic scope" value="Bacteria"/>
</dbReference>
<proteinExistence type="predicted"/>
<dbReference type="RefSeq" id="WP_009542263.1">
    <property type="nucleotide sequence ID" value="NZ_ANHY01000020.1"/>
</dbReference>
<dbReference type="eggNOG" id="COG4305">
    <property type="taxonomic scope" value="Bacteria"/>
</dbReference>
<dbReference type="Gene3D" id="3.40.390.10">
    <property type="entry name" value="Collagenase (Catalytic Domain)"/>
    <property type="match status" value="1"/>
</dbReference>
<dbReference type="InterPro" id="IPR024079">
    <property type="entry name" value="MetalloPept_cat_dom_sf"/>
</dbReference>
<accession>K9GN03</accession>
<evidence type="ECO:0000259" key="2">
    <source>
        <dbReference type="PROSITE" id="PS51173"/>
    </source>
</evidence>
<dbReference type="PROSITE" id="PS51173">
    <property type="entry name" value="CBM2"/>
    <property type="match status" value="2"/>
</dbReference>
<feature type="domain" description="CBM2" evidence="2">
    <location>
        <begin position="238"/>
        <end position="345"/>
    </location>
</feature>
<dbReference type="EMBL" id="ANHY01000020">
    <property type="protein sequence ID" value="EKV27365.1"/>
    <property type="molecule type" value="Genomic_DNA"/>
</dbReference>
<name>K9GN03_9PROT</name>
<evidence type="ECO:0000313" key="3">
    <source>
        <dbReference type="EMBL" id="EKV27365.1"/>
    </source>
</evidence>
<dbReference type="GO" id="GO:0008237">
    <property type="term" value="F:metallopeptidase activity"/>
    <property type="evidence" value="ECO:0007669"/>
    <property type="project" value="InterPro"/>
</dbReference>
<dbReference type="SUPFAM" id="SSF49384">
    <property type="entry name" value="Carbohydrate-binding domain"/>
    <property type="match status" value="2"/>
</dbReference>
<dbReference type="InterPro" id="IPR012291">
    <property type="entry name" value="CBM2_carb-bd_dom_sf"/>
</dbReference>
<dbReference type="InterPro" id="IPR001919">
    <property type="entry name" value="CBD2"/>
</dbReference>
<dbReference type="InterPro" id="IPR008965">
    <property type="entry name" value="CBM2/CBM3_carb-bd_dom_sf"/>
</dbReference>
<dbReference type="SUPFAM" id="SSF55486">
    <property type="entry name" value="Metalloproteases ('zincins'), catalytic domain"/>
    <property type="match status" value="1"/>
</dbReference>
<feature type="domain" description="CBM2" evidence="2">
    <location>
        <begin position="341"/>
        <end position="449"/>
    </location>
</feature>
<dbReference type="CDD" id="cd04277">
    <property type="entry name" value="ZnMc_serralysin_like"/>
    <property type="match status" value="1"/>
</dbReference>
<dbReference type="GO" id="GO:0004553">
    <property type="term" value="F:hydrolase activity, hydrolyzing O-glycosyl compounds"/>
    <property type="evidence" value="ECO:0007669"/>
    <property type="project" value="InterPro"/>
</dbReference>
<gene>
    <name evidence="3" type="ORF">C882_1867</name>
</gene>
<dbReference type="Gene3D" id="2.60.40.290">
    <property type="match status" value="2"/>
</dbReference>
<dbReference type="SMART" id="SM00637">
    <property type="entry name" value="CBD_II"/>
    <property type="match status" value="2"/>
</dbReference>
<dbReference type="PATRIC" id="fig|1238182.3.peg.3821"/>
<keyword evidence="4" id="KW-1185">Reference proteome</keyword>
<dbReference type="Proteomes" id="UP000009881">
    <property type="component" value="Unassembled WGS sequence"/>
</dbReference>
<dbReference type="InterPro" id="IPR034033">
    <property type="entry name" value="Serralysin-like"/>
</dbReference>
<protein>
    <recommendedName>
        <fullName evidence="2">CBM2 domain-containing protein</fullName>
    </recommendedName>
</protein>
<sequence length="541" mass="57545">MATLSDYQTPLSGDSSVDALINTSWLRPQPWPDDGTITWSIMQTDAMADLYGHNAPGYAPMNASQIDATRQLMEHVEALTGVDCVEVAPSSEAEIFFGTCDLQDNTVGVAYTPWKYWHDGNGTITNFQTDAFLYLDNSDPGRFSTDAPTPGTWGYTALLHEIGHALGLKHPFEGDVTLSDALDTMDNTVMSYTVGSEGLPTEFQELDAAALDYLLPEGTLATEPAADTTDTTTGTATPEPTADSFAVSAAVTKEWGSGYKAEIVVTNTSDHAAEAPTVSFDLPVEVAAVWGADLVGQDGHTWTVRDDDTDMLQPGESMRFAIKGAGDYHPVPTDFSVNGITVPDAAPVEVASAVTSQWSSGYVAEVLVTNTTGGDLLTPELSFTLPEGIDTLWNGTATLGADGRWTVADDTAGAVLKDGETWRFAYKAYTDQPTLPQDIAVNGTSLDDADTALAIADLLDQEIVIDVSQMHTTDVPPALAHLGAGHGAGWDEDLAWEMDMDGAFAVSERPTLPAFDAFVLPEPAEEVSSARLLPVDDGFLV</sequence>
<feature type="region of interest" description="Disordered" evidence="1">
    <location>
        <begin position="221"/>
        <end position="241"/>
    </location>
</feature>
<dbReference type="STRING" id="1238182.C882_1867"/>
<evidence type="ECO:0000256" key="1">
    <source>
        <dbReference type="SAM" id="MobiDB-lite"/>
    </source>
</evidence>
<dbReference type="GO" id="GO:0005975">
    <property type="term" value="P:carbohydrate metabolic process"/>
    <property type="evidence" value="ECO:0007669"/>
    <property type="project" value="InterPro"/>
</dbReference>
<reference evidence="3 4" key="1">
    <citation type="journal article" date="2013" name="Genome Announc.">
        <title>Draft Genome Sequence of an Alphaproteobacterium, Caenispirillum salinarum AK4(T), Isolated from a Solar Saltern.</title>
        <authorList>
            <person name="Khatri I."/>
            <person name="Singh A."/>
            <person name="Korpole S."/>
            <person name="Pinnaka A.K."/>
            <person name="Subramanian S."/>
        </authorList>
    </citation>
    <scope>NUCLEOTIDE SEQUENCE [LARGE SCALE GENOMIC DNA]</scope>
    <source>
        <strain evidence="3 4">AK4</strain>
    </source>
</reference>
<organism evidence="3 4">
    <name type="scientific">Caenispirillum salinarum AK4</name>
    <dbReference type="NCBI Taxonomy" id="1238182"/>
    <lineage>
        <taxon>Bacteria</taxon>
        <taxon>Pseudomonadati</taxon>
        <taxon>Pseudomonadota</taxon>
        <taxon>Alphaproteobacteria</taxon>
        <taxon>Rhodospirillales</taxon>
        <taxon>Novispirillaceae</taxon>
        <taxon>Caenispirillum</taxon>
    </lineage>
</organism>
<comment type="caution">
    <text evidence="3">The sequence shown here is derived from an EMBL/GenBank/DDBJ whole genome shotgun (WGS) entry which is preliminary data.</text>
</comment>
<evidence type="ECO:0000313" key="4">
    <source>
        <dbReference type="Proteomes" id="UP000009881"/>
    </source>
</evidence>
<dbReference type="Pfam" id="PF00553">
    <property type="entry name" value="CBM_2"/>
    <property type="match status" value="2"/>
</dbReference>
<dbReference type="OrthoDB" id="7291687at2"/>